<dbReference type="GO" id="GO:0004523">
    <property type="term" value="F:RNA-DNA hybrid ribonuclease activity"/>
    <property type="evidence" value="ECO:0007669"/>
    <property type="project" value="UniProtKB-EC"/>
</dbReference>
<dbReference type="InterPro" id="IPR012337">
    <property type="entry name" value="RNaseH-like_sf"/>
</dbReference>
<dbReference type="InterPro" id="IPR001584">
    <property type="entry name" value="Integrase_cat-core"/>
</dbReference>
<dbReference type="CDD" id="cd01647">
    <property type="entry name" value="RT_LTR"/>
    <property type="match status" value="1"/>
</dbReference>
<dbReference type="CDD" id="cd09274">
    <property type="entry name" value="RNase_HI_RT_Ty3"/>
    <property type="match status" value="1"/>
</dbReference>
<evidence type="ECO:0000313" key="7">
    <source>
        <dbReference type="Ensembl" id="ENSMMDP00005023418.1"/>
    </source>
</evidence>
<feature type="region of interest" description="Disordered" evidence="4">
    <location>
        <begin position="786"/>
        <end position="805"/>
    </location>
</feature>
<dbReference type="InterPro" id="IPR041577">
    <property type="entry name" value="RT_RNaseH_2"/>
</dbReference>
<dbReference type="PROSITE" id="PS50994">
    <property type="entry name" value="INTEGRASE"/>
    <property type="match status" value="1"/>
</dbReference>
<dbReference type="InterPro" id="IPR050951">
    <property type="entry name" value="Retrovirus_Pol_polyprotein"/>
</dbReference>
<keyword evidence="8" id="KW-1185">Reference proteome</keyword>
<feature type="domain" description="Reverse transcriptase" evidence="5">
    <location>
        <begin position="1"/>
        <end position="82"/>
    </location>
</feature>
<proteinExistence type="inferred from homology"/>
<dbReference type="Ensembl" id="ENSMMDT00005023925.1">
    <property type="protein sequence ID" value="ENSMMDP00005023418.1"/>
    <property type="gene ID" value="ENSMMDG00005011299.1"/>
</dbReference>
<name>A0A667Y9Z6_9TELE</name>
<reference evidence="7" key="2">
    <citation type="submission" date="2025-08" db="UniProtKB">
        <authorList>
            <consortium name="Ensembl"/>
        </authorList>
    </citation>
    <scope>IDENTIFICATION</scope>
</reference>
<dbReference type="InParanoid" id="A0A667Y9Z6"/>
<dbReference type="GO" id="GO:0003676">
    <property type="term" value="F:nucleic acid binding"/>
    <property type="evidence" value="ECO:0007669"/>
    <property type="project" value="InterPro"/>
</dbReference>
<evidence type="ECO:0000259" key="6">
    <source>
        <dbReference type="PROSITE" id="PS50994"/>
    </source>
</evidence>
<dbReference type="InterPro" id="IPR041588">
    <property type="entry name" value="Integrase_H2C2"/>
</dbReference>
<dbReference type="InterPro" id="IPR000477">
    <property type="entry name" value="RT_dom"/>
</dbReference>
<feature type="region of interest" description="Disordered" evidence="4">
    <location>
        <begin position="814"/>
        <end position="886"/>
    </location>
</feature>
<dbReference type="Gene3D" id="1.10.340.70">
    <property type="match status" value="1"/>
</dbReference>
<dbReference type="EC" id="3.1.26.4" evidence="2"/>
<reference evidence="7" key="3">
    <citation type="submission" date="2025-09" db="UniProtKB">
        <authorList>
            <consortium name="Ensembl"/>
        </authorList>
    </citation>
    <scope>IDENTIFICATION</scope>
</reference>
<dbReference type="Pfam" id="PF00665">
    <property type="entry name" value="rve"/>
    <property type="match status" value="1"/>
</dbReference>
<dbReference type="InterPro" id="IPR043128">
    <property type="entry name" value="Rev_trsase/Diguanyl_cyclase"/>
</dbReference>
<dbReference type="SUPFAM" id="SSF56672">
    <property type="entry name" value="DNA/RNA polymerases"/>
    <property type="match status" value="1"/>
</dbReference>
<dbReference type="Pfam" id="PF17921">
    <property type="entry name" value="Integrase_H2C2"/>
    <property type="match status" value="1"/>
</dbReference>
<dbReference type="Proteomes" id="UP000472263">
    <property type="component" value="Chromosome 13"/>
</dbReference>
<feature type="compositionally biased region" description="Basic and acidic residues" evidence="4">
    <location>
        <begin position="792"/>
        <end position="805"/>
    </location>
</feature>
<protein>
    <recommendedName>
        <fullName evidence="3">Gypsy retrotransposon integrase-like protein 1</fullName>
        <ecNumber evidence="2">3.1.26.4</ecNumber>
    </recommendedName>
</protein>
<dbReference type="PANTHER" id="PTHR37984:SF15">
    <property type="entry name" value="INTEGRASE CATALYTIC DOMAIN-CONTAINING PROTEIN"/>
    <property type="match status" value="1"/>
</dbReference>
<dbReference type="Gene3D" id="3.30.420.10">
    <property type="entry name" value="Ribonuclease H-like superfamily/Ribonuclease H"/>
    <property type="match status" value="1"/>
</dbReference>
<evidence type="ECO:0000256" key="2">
    <source>
        <dbReference type="ARBA" id="ARBA00012180"/>
    </source>
</evidence>
<dbReference type="FunFam" id="3.30.420.10:FF:000032">
    <property type="entry name" value="Retrovirus-related Pol polyprotein from transposon 297-like Protein"/>
    <property type="match status" value="1"/>
</dbReference>
<comment type="similarity">
    <text evidence="1">Belongs to the beta type-B retroviral polymerase family. HERV class-II K(HML-2) pol subfamily.</text>
</comment>
<dbReference type="Gene3D" id="3.10.20.370">
    <property type="match status" value="1"/>
</dbReference>
<evidence type="ECO:0000313" key="8">
    <source>
        <dbReference type="Proteomes" id="UP000472263"/>
    </source>
</evidence>
<dbReference type="FunFam" id="3.30.70.270:FF:000020">
    <property type="entry name" value="Transposon Tf2-6 polyprotein-like Protein"/>
    <property type="match status" value="1"/>
</dbReference>
<reference evidence="7" key="1">
    <citation type="submission" date="2019-06" db="EMBL/GenBank/DDBJ databases">
        <authorList>
            <consortium name="Wellcome Sanger Institute Data Sharing"/>
        </authorList>
    </citation>
    <scope>NUCLEOTIDE SEQUENCE [LARGE SCALE GENOMIC DNA]</scope>
</reference>
<feature type="domain" description="Integrase catalytic" evidence="6">
    <location>
        <begin position="496"/>
        <end position="654"/>
    </location>
</feature>
<dbReference type="FunFam" id="1.10.340.70:FF:000001">
    <property type="entry name" value="Retrovirus-related Pol polyprotein from transposon gypsy-like Protein"/>
    <property type="match status" value="1"/>
</dbReference>
<dbReference type="PANTHER" id="PTHR37984">
    <property type="entry name" value="PROTEIN CBG26694"/>
    <property type="match status" value="1"/>
</dbReference>
<evidence type="ECO:0000259" key="5">
    <source>
        <dbReference type="PROSITE" id="PS50878"/>
    </source>
</evidence>
<dbReference type="AlphaFoldDB" id="A0A667Y9Z6"/>
<dbReference type="FunFam" id="3.10.20.370:FF:000001">
    <property type="entry name" value="Retrovirus-related Pol polyprotein from transposon 17.6-like protein"/>
    <property type="match status" value="1"/>
</dbReference>
<evidence type="ECO:0000256" key="3">
    <source>
        <dbReference type="ARBA" id="ARBA00039658"/>
    </source>
</evidence>
<dbReference type="FunFam" id="3.30.70.270:FF:000003">
    <property type="entry name" value="Transposon Ty3-G Gag-Pol polyprotein"/>
    <property type="match status" value="1"/>
</dbReference>
<dbReference type="Pfam" id="PF17919">
    <property type="entry name" value="RT_RNaseH_2"/>
    <property type="match status" value="1"/>
</dbReference>
<dbReference type="InterPro" id="IPR043502">
    <property type="entry name" value="DNA/RNA_pol_sf"/>
</dbReference>
<dbReference type="PROSITE" id="PS50878">
    <property type="entry name" value="RT_POL"/>
    <property type="match status" value="1"/>
</dbReference>
<evidence type="ECO:0000256" key="4">
    <source>
        <dbReference type="SAM" id="MobiDB-lite"/>
    </source>
</evidence>
<dbReference type="GeneTree" id="ENSGT01100000263500"/>
<organism evidence="7 8">
    <name type="scientific">Myripristis murdjan</name>
    <name type="common">pinecone soldierfish</name>
    <dbReference type="NCBI Taxonomy" id="586833"/>
    <lineage>
        <taxon>Eukaryota</taxon>
        <taxon>Metazoa</taxon>
        <taxon>Chordata</taxon>
        <taxon>Craniata</taxon>
        <taxon>Vertebrata</taxon>
        <taxon>Euteleostomi</taxon>
        <taxon>Actinopterygii</taxon>
        <taxon>Neopterygii</taxon>
        <taxon>Teleostei</taxon>
        <taxon>Neoteleostei</taxon>
        <taxon>Acanthomorphata</taxon>
        <taxon>Holocentriformes</taxon>
        <taxon>Holocentridae</taxon>
        <taxon>Myripristis</taxon>
    </lineage>
</organism>
<dbReference type="Pfam" id="PF00078">
    <property type="entry name" value="RVT_1"/>
    <property type="match status" value="1"/>
</dbReference>
<dbReference type="SUPFAM" id="SSF53098">
    <property type="entry name" value="Ribonuclease H-like"/>
    <property type="match status" value="1"/>
</dbReference>
<dbReference type="Gene3D" id="3.30.70.270">
    <property type="match status" value="2"/>
</dbReference>
<sequence length="914" mass="102904">MPFGLCNAPSTFQRLMERIFGDQHCQSLLLYLDDVVVFSSTVEEHLDRLDVVLSRLQQEGLKAKLEKCSFFRPEVGYLGHIISKDGVATDPGKIEAVSKWQRPNHVSELRSFLGFASYYRRFVEGFAKLAAPLHRLVAELTGTKSRKPSGESLPAAWTEECEQSFEGLKSRLVSAPVLAYANFSLPFILEVDASYSGLGAVLSQEQDGKIRPIAYASRGLKPTERNMNNYSSMKLEFLALKWAMTEKFRDYLLGHKCVVYTDNNPLSHLSTAKLGATEQRWAAQLAAFDFSIQYRPGSTNRNADALSRQHPASASVKDYVASGIPIPEPLQQAIDANQATQAIQTTISVLPCHTQTDLRVLQETDPIIREFLQFWTRRKGPDAAERRQASKEVLVLTRQWDRIVERDGVLYRRVCRPEGEEVLQLVLPMSLKSQVLQQLHHEHGHQGVERTTDLVHRRCYWPGMHQDIKQWCQECERCQVSKDTQPVARAYMGHLLASRPNEILAVDFTMLEPSKNGMENVLVMTDVFSKYTQAVPTHDQQASTVAKVLVSEWFCKFGVPGRIHSDQGRNFESHLIQQLCSMYGIQKSRTTPYHPAGNGECERFNRTLHNLLRTLPVTKKRDWSCYLPQVTFCYNTTAHQSTGESPFFLMFGQDPRLPVDFLLGRVPEPEPGSIHDWMVEHQTRLHHAFQNAREHLEAAAVRRKENYDQHVRDAPLPEGQLVYLKDVGARGRHKIKDIWSSVVYKVLRAPAVGGSVYTIAPVDDPQRVRHIHRSLLKCKVDGVIECPPSEPPQEREPPPVEESSRDGEWFVLVSGPTSAPLDHRPSLQPPTCRLPAPPEVRVPSSVSQPPGTADVFPASSEASMRRTTRTNAGRHPNPHHLPQAAGSSAIGATNSQVPVPNVPTVCTNVFRPWQ</sequence>
<accession>A0A667Y9Z6</accession>
<evidence type="ECO:0000256" key="1">
    <source>
        <dbReference type="ARBA" id="ARBA00010879"/>
    </source>
</evidence>
<dbReference type="GO" id="GO:0015074">
    <property type="term" value="P:DNA integration"/>
    <property type="evidence" value="ECO:0007669"/>
    <property type="project" value="InterPro"/>
</dbReference>
<dbReference type="InterPro" id="IPR036397">
    <property type="entry name" value="RNaseH_sf"/>
</dbReference>